<dbReference type="InterPro" id="IPR009833">
    <property type="entry name" value="DUF1398"/>
</dbReference>
<comment type="caution">
    <text evidence="1">The sequence shown here is derived from an EMBL/GenBank/DDBJ whole genome shotgun (WGS) entry which is preliminary data.</text>
</comment>
<organism evidence="1 2">
    <name type="scientific">Larkinella rosea</name>
    <dbReference type="NCBI Taxonomy" id="2025312"/>
    <lineage>
        <taxon>Bacteria</taxon>
        <taxon>Pseudomonadati</taxon>
        <taxon>Bacteroidota</taxon>
        <taxon>Cytophagia</taxon>
        <taxon>Cytophagales</taxon>
        <taxon>Spirosomataceae</taxon>
        <taxon>Larkinella</taxon>
    </lineage>
</organism>
<dbReference type="Proteomes" id="UP000271925">
    <property type="component" value="Unassembled WGS sequence"/>
</dbReference>
<gene>
    <name evidence="1" type="ORF">EHT25_04355</name>
</gene>
<dbReference type="OrthoDB" id="1550456at2"/>
<dbReference type="SUPFAM" id="SSF160419">
    <property type="entry name" value="YdfO-like"/>
    <property type="match status" value="1"/>
</dbReference>
<evidence type="ECO:0000313" key="1">
    <source>
        <dbReference type="EMBL" id="RRB07022.1"/>
    </source>
</evidence>
<dbReference type="EMBL" id="RQJO01000007">
    <property type="protein sequence ID" value="RRB07022.1"/>
    <property type="molecule type" value="Genomic_DNA"/>
</dbReference>
<dbReference type="RefSeq" id="WP_124871181.1">
    <property type="nucleotide sequence ID" value="NZ_RQJO01000007.1"/>
</dbReference>
<dbReference type="Gene3D" id="3.30.1810.10">
    <property type="entry name" value="YdfO-like"/>
    <property type="match status" value="1"/>
</dbReference>
<accession>A0A3P1C168</accession>
<dbReference type="Pfam" id="PF07166">
    <property type="entry name" value="DUF1398"/>
    <property type="match status" value="1"/>
</dbReference>
<dbReference type="InterPro" id="IPR036696">
    <property type="entry name" value="YdfO-like_sf"/>
</dbReference>
<sequence length="129" mass="14661">MFTIEQIKQAHSKVRTGADFPAYIQEIKSVGVRFYTTYVTDGHTDYVGKNDFKTTAPARYPTLPIADHCDLEQFKAELKDHQQGKTDPPMFFRTCAELGIAEWTVDLIKMTCTYHDKAGQKILAEKIPS</sequence>
<protein>
    <submittedName>
        <fullName evidence="1">DUF1398 domain-containing protein</fullName>
    </submittedName>
</protein>
<dbReference type="AlphaFoldDB" id="A0A3P1C168"/>
<reference evidence="1 2" key="1">
    <citation type="submission" date="2018-11" db="EMBL/GenBank/DDBJ databases">
        <authorList>
            <person name="Zhou Z."/>
            <person name="Wang G."/>
        </authorList>
    </citation>
    <scope>NUCLEOTIDE SEQUENCE [LARGE SCALE GENOMIC DNA]</scope>
    <source>
        <strain evidence="1 2">KCTC52004</strain>
    </source>
</reference>
<proteinExistence type="predicted"/>
<evidence type="ECO:0000313" key="2">
    <source>
        <dbReference type="Proteomes" id="UP000271925"/>
    </source>
</evidence>
<name>A0A3P1C168_9BACT</name>
<keyword evidence="2" id="KW-1185">Reference proteome</keyword>